<dbReference type="EMBL" id="FLQV01000273">
    <property type="protein sequence ID" value="SBS87588.1"/>
    <property type="molecule type" value="Genomic_DNA"/>
</dbReference>
<dbReference type="Proteomes" id="UP000078546">
    <property type="component" value="Unassembled WGS sequence"/>
</dbReference>
<proteinExistence type="predicted"/>
<reference evidence="3" key="1">
    <citation type="submission" date="2016-05" db="EMBL/GenBank/DDBJ databases">
        <authorList>
            <person name="Naeem Raeece"/>
        </authorList>
    </citation>
    <scope>NUCLEOTIDE SEQUENCE [LARGE SCALE GENOMIC DNA]</scope>
</reference>
<keyword evidence="1" id="KW-0812">Transmembrane</keyword>
<keyword evidence="1" id="KW-1133">Transmembrane helix</keyword>
<accession>A0A1A8W8T1</accession>
<evidence type="ECO:0000256" key="1">
    <source>
        <dbReference type="SAM" id="Phobius"/>
    </source>
</evidence>
<sequence>MMRKMSQNDVAKLSAKNLGNYAFDIIRLSEQNEEMYETFKRKVKNEIGSMDGKDCYRILKSLEINNKLYEREEDELLKIILNQICTQGCKYSMKEICDISFLCSRLNIIFIPLFASLSLAFLNKINLATPENISVICLSFCKVQIKDINLFNRITVATLNLLHLFDVESLINVLISLSYLDIKKDMLLHSSVDIFVKNKDKLDADQLVKVAHIYSKFFFINNDINTILRDKLPLYISQLNNVQLSELVISLNKLCLTNTYAINKFFPNVNLLQLRFPIAIKVMNVLPRVNNINIEFKYDEILLCVHNFLFIYGSTCKHLNDKRNMKLFENFQISRSAKSGNVDILGSLSSEDNWELNGVNGRGAHCDEARYYRVRYSDVPGEHSNGSCIPGESAISSYGCSGGNKLKSSFTKDDVLSEQFAHLHVKEKLSPTSICLLNVDVFECLCNLLGKNRINDDYERKIKSYIRCICKEIIFLKNYINFDSLIKIFSSLLKIPIVWSLPFLQLDIIKSVSNKFLFYIDEEINFYEELLRRYFTIFSTSKDVEKHSPILCFIINLFKLREEKEFCMELEKCLQWYSYLRRDRNNLEGDVTYMMEDYSIYNFIDYYYKNIPLWSNYKSEQNSFQIGSNIVVPFSEYDNADTVIFPYALKNSMVNKIIPLELYSIVNKFTKNITVNFKDGMYYIPLFEYDNYIAYIFLGPEEYYYSPIEKKELSFVREALQGKSKLKGDNTGKYVQNSLLLINDTLYNPYDTFYNDNYFIKPEGAADKFASDLRKPIRTLLSNIYEHTNKQSNILKIFLFTMLYKIPEFVLSQRGEIGIVKGHKDQQGKLNIDLSYNGDGNNGISLQLDENIEAQDTPVIILLPTDEASPSELYENYLKETEDPTHTSIKNVLSNIVNAFEPVRLLGEKNKETPTDIYGEREREKKRHIERRI</sequence>
<organism evidence="2 3">
    <name type="scientific">Plasmodium ovale curtisi</name>
    <dbReference type="NCBI Taxonomy" id="864141"/>
    <lineage>
        <taxon>Eukaryota</taxon>
        <taxon>Sar</taxon>
        <taxon>Alveolata</taxon>
        <taxon>Apicomplexa</taxon>
        <taxon>Aconoidasida</taxon>
        <taxon>Haemosporida</taxon>
        <taxon>Plasmodiidae</taxon>
        <taxon>Plasmodium</taxon>
        <taxon>Plasmodium (Plasmodium)</taxon>
    </lineage>
</organism>
<gene>
    <name evidence="2" type="ORF">POVCU1_014860</name>
</gene>
<evidence type="ECO:0000313" key="2">
    <source>
        <dbReference type="EMBL" id="SBS87588.1"/>
    </source>
</evidence>
<dbReference type="AlphaFoldDB" id="A0A1A8W8T1"/>
<keyword evidence="1" id="KW-0472">Membrane</keyword>
<protein>
    <submittedName>
        <fullName evidence="2">Uncharacterized protein</fullName>
    </submittedName>
</protein>
<feature type="transmembrane region" description="Helical" evidence="1">
    <location>
        <begin position="102"/>
        <end position="122"/>
    </location>
</feature>
<name>A0A1A8W8T1_PLAOA</name>
<evidence type="ECO:0000313" key="3">
    <source>
        <dbReference type="Proteomes" id="UP000078546"/>
    </source>
</evidence>